<dbReference type="Pfam" id="PF00479">
    <property type="entry name" value="G6PD_N"/>
    <property type="match status" value="1"/>
</dbReference>
<evidence type="ECO:0000256" key="4">
    <source>
        <dbReference type="ARBA" id="ARBA00022857"/>
    </source>
</evidence>
<dbReference type="HAMAP" id="MF_00966">
    <property type="entry name" value="G6PD"/>
    <property type="match status" value="1"/>
</dbReference>
<evidence type="ECO:0000313" key="11">
    <source>
        <dbReference type="Proteomes" id="UP000317839"/>
    </source>
</evidence>
<reference evidence="10 11" key="1">
    <citation type="submission" date="2019-06" db="EMBL/GenBank/DDBJ databases">
        <title>Draft genome of Aliikangiella marina GYP-15.</title>
        <authorList>
            <person name="Wang G."/>
        </authorList>
    </citation>
    <scope>NUCLEOTIDE SEQUENCE [LARGE SCALE GENOMIC DNA]</scope>
    <source>
        <strain evidence="10 11">GYP-15</strain>
    </source>
</reference>
<feature type="binding site" evidence="7">
    <location>
        <position position="336"/>
    </location>
    <ligand>
        <name>substrate</name>
    </ligand>
</feature>
<keyword evidence="6 7" id="KW-0119">Carbohydrate metabolism</keyword>
<comment type="caution">
    <text evidence="10">The sequence shown here is derived from an EMBL/GenBank/DDBJ whole genome shotgun (WGS) entry which is preliminary data.</text>
</comment>
<dbReference type="NCBIfam" id="TIGR00871">
    <property type="entry name" value="zwf"/>
    <property type="match status" value="1"/>
</dbReference>
<comment type="caution">
    <text evidence="7">Lacks conserved residue(s) required for the propagation of feature annotation.</text>
</comment>
<dbReference type="AlphaFoldDB" id="A0A545TCW0"/>
<gene>
    <name evidence="7 10" type="primary">zwf</name>
    <name evidence="10" type="ORF">FLL45_08970</name>
</gene>
<dbReference type="RefSeq" id="WP_142941679.1">
    <property type="nucleotide sequence ID" value="NZ_VIKR01000002.1"/>
</dbReference>
<dbReference type="SUPFAM" id="SSF51735">
    <property type="entry name" value="NAD(P)-binding Rossmann-fold domains"/>
    <property type="match status" value="1"/>
</dbReference>
<feature type="binding site" evidence="7">
    <location>
        <position position="213"/>
    </location>
    <ligand>
        <name>substrate</name>
    </ligand>
</feature>
<sequence>MKQVFDLVIFGGTGDLSMRKLMPAMYYAFHQKKCIDGSRILVCCRKQSDFDSLKDQIKAALKSYTKTSEFSEERWQSFSQLLVPVLLDLIDIEKGWQAFADLFEGREELVRVFYLAVMPSIYGACCENLSQKDLITPSSRIVVEKPLGYDHETAEEINETMANFFQENQIYRIDHYLGKETVQNLLALRFSNFLFENIWDCKAIDHIQISIGEQVGLEGRAGFYDGAGAMRDMVQNHLLQLLCLVAMESPNKLQADDVRIEKIKVLKALKPMLDEHIDKNVVRGQYVSGSVNGEIVPGYLDELGDHESNTETFVAIRAFIENWRWAGVPFYLRTGKRLKHRSAEIIVQFKDVTHNVYPDINQKLKPNRLIIQLQPDEKIQLQLMAKDIGKEDNVLKPMTLNLDFSTQNSDFKTTAYQRLLMDAIDGNSTLFIHRDEVKAAWRWVDPIIEHWQETNNKPELYKAGTWGPAKADDLFKRKSQGWIDITEEQED</sequence>
<accession>A0A545TCW0</accession>
<dbReference type="InterPro" id="IPR022675">
    <property type="entry name" value="G6P_DH_C"/>
</dbReference>
<dbReference type="Proteomes" id="UP000317839">
    <property type="component" value="Unassembled WGS sequence"/>
</dbReference>
<keyword evidence="11" id="KW-1185">Reference proteome</keyword>
<feature type="binding site" evidence="7">
    <location>
        <position position="175"/>
    </location>
    <ligand>
        <name>substrate</name>
    </ligand>
</feature>
<keyword evidence="5 7" id="KW-0560">Oxidoreductase</keyword>
<dbReference type="OrthoDB" id="9802739at2"/>
<comment type="catalytic activity">
    <reaction evidence="7">
        <text>D-glucose 6-phosphate + NADP(+) = 6-phospho-D-glucono-1,5-lactone + NADPH + H(+)</text>
        <dbReference type="Rhea" id="RHEA:15841"/>
        <dbReference type="ChEBI" id="CHEBI:15378"/>
        <dbReference type="ChEBI" id="CHEBI:57783"/>
        <dbReference type="ChEBI" id="CHEBI:57955"/>
        <dbReference type="ChEBI" id="CHEBI:58349"/>
        <dbReference type="ChEBI" id="CHEBI:61548"/>
        <dbReference type="EC" id="1.1.1.49"/>
    </reaction>
</comment>
<evidence type="ECO:0000259" key="8">
    <source>
        <dbReference type="Pfam" id="PF00479"/>
    </source>
</evidence>
<comment type="similarity">
    <text evidence="2 7">Belongs to the glucose-6-phosphate dehydrogenase family.</text>
</comment>
<organism evidence="10 11">
    <name type="scientific">Aliikangiella marina</name>
    <dbReference type="NCBI Taxonomy" id="1712262"/>
    <lineage>
        <taxon>Bacteria</taxon>
        <taxon>Pseudomonadati</taxon>
        <taxon>Pseudomonadota</taxon>
        <taxon>Gammaproteobacteria</taxon>
        <taxon>Oceanospirillales</taxon>
        <taxon>Pleioneaceae</taxon>
        <taxon>Aliikangiella</taxon>
    </lineage>
</organism>
<name>A0A545TCW0_9GAMM</name>
<feature type="binding site" evidence="7">
    <location>
        <position position="45"/>
    </location>
    <ligand>
        <name>NADP(+)</name>
        <dbReference type="ChEBI" id="CHEBI:58349"/>
    </ligand>
</feature>
<evidence type="ECO:0000256" key="2">
    <source>
        <dbReference type="ARBA" id="ARBA00009975"/>
    </source>
</evidence>
<evidence type="ECO:0000259" key="9">
    <source>
        <dbReference type="Pfam" id="PF02781"/>
    </source>
</evidence>
<evidence type="ECO:0000256" key="7">
    <source>
        <dbReference type="HAMAP-Rule" id="MF_00966"/>
    </source>
</evidence>
<dbReference type="GO" id="GO:0006006">
    <property type="term" value="P:glucose metabolic process"/>
    <property type="evidence" value="ECO:0007669"/>
    <property type="project" value="UniProtKB-KW"/>
</dbReference>
<dbReference type="GO" id="GO:0004345">
    <property type="term" value="F:glucose-6-phosphate dehydrogenase activity"/>
    <property type="evidence" value="ECO:0007669"/>
    <property type="project" value="UniProtKB-UniRule"/>
</dbReference>
<evidence type="ECO:0000256" key="6">
    <source>
        <dbReference type="ARBA" id="ARBA00023277"/>
    </source>
</evidence>
<dbReference type="EMBL" id="VIKR01000002">
    <property type="protein sequence ID" value="TQV75062.1"/>
    <property type="molecule type" value="Genomic_DNA"/>
</dbReference>
<comment type="function">
    <text evidence="7">Catalyzes the oxidation of glucose 6-phosphate to 6-phosphogluconolactone.</text>
</comment>
<evidence type="ECO:0000256" key="1">
    <source>
        <dbReference type="ARBA" id="ARBA00004937"/>
    </source>
</evidence>
<proteinExistence type="inferred from homology"/>
<dbReference type="PRINTS" id="PR00079">
    <property type="entry name" value="G6PDHDRGNASE"/>
</dbReference>
<feature type="binding site" evidence="7">
    <location>
        <position position="179"/>
    </location>
    <ligand>
        <name>substrate</name>
    </ligand>
</feature>
<evidence type="ECO:0000313" key="10">
    <source>
        <dbReference type="EMBL" id="TQV75062.1"/>
    </source>
</evidence>
<keyword evidence="3 7" id="KW-0313">Glucose metabolism</keyword>
<dbReference type="PROSITE" id="PS00069">
    <property type="entry name" value="G6P_DEHYDROGENASE"/>
    <property type="match status" value="1"/>
</dbReference>
<dbReference type="InterPro" id="IPR019796">
    <property type="entry name" value="G6P_DH_AS"/>
</dbReference>
<feature type="domain" description="Glucose-6-phosphate dehydrogenase NAD-binding" evidence="8">
    <location>
        <begin position="8"/>
        <end position="184"/>
    </location>
</feature>
<feature type="binding site" evidence="7">
    <location>
        <position position="145"/>
    </location>
    <ligand>
        <name>NADP(+)</name>
        <dbReference type="ChEBI" id="CHEBI:58349"/>
    </ligand>
</feature>
<dbReference type="InterPro" id="IPR001282">
    <property type="entry name" value="G6P_DH"/>
</dbReference>
<dbReference type="Gene3D" id="3.30.360.10">
    <property type="entry name" value="Dihydrodipicolinate Reductase, domain 2"/>
    <property type="match status" value="1"/>
</dbReference>
<evidence type="ECO:0000256" key="3">
    <source>
        <dbReference type="ARBA" id="ARBA00022526"/>
    </source>
</evidence>
<dbReference type="GO" id="GO:0050661">
    <property type="term" value="F:NADP binding"/>
    <property type="evidence" value="ECO:0007669"/>
    <property type="project" value="UniProtKB-UniRule"/>
</dbReference>
<comment type="pathway">
    <text evidence="1 7">Carbohydrate degradation; pentose phosphate pathway; D-ribulose 5-phosphate from D-glucose 6-phosphate (oxidative stage): step 1/3.</text>
</comment>
<dbReference type="PIRSF" id="PIRSF000110">
    <property type="entry name" value="G6PD"/>
    <property type="match status" value="1"/>
</dbReference>
<dbReference type="PANTHER" id="PTHR23429:SF0">
    <property type="entry name" value="GLUCOSE-6-PHOSPHATE 1-DEHYDROGENASE"/>
    <property type="match status" value="1"/>
</dbReference>
<feature type="active site" description="Proton acceptor" evidence="7">
    <location>
        <position position="237"/>
    </location>
</feature>
<dbReference type="SUPFAM" id="SSF55347">
    <property type="entry name" value="Glyceraldehyde-3-phosphate dehydrogenase-like, C-terminal domain"/>
    <property type="match status" value="1"/>
</dbReference>
<dbReference type="InterPro" id="IPR036291">
    <property type="entry name" value="NAD(P)-bd_dom_sf"/>
</dbReference>
<dbReference type="GO" id="GO:0009051">
    <property type="term" value="P:pentose-phosphate shunt, oxidative branch"/>
    <property type="evidence" value="ECO:0007669"/>
    <property type="project" value="TreeGrafter"/>
</dbReference>
<feature type="domain" description="Glucose-6-phosphate dehydrogenase C-terminal" evidence="9">
    <location>
        <begin position="186"/>
        <end position="482"/>
    </location>
</feature>
<evidence type="ECO:0000256" key="5">
    <source>
        <dbReference type="ARBA" id="ARBA00023002"/>
    </source>
</evidence>
<dbReference type="EC" id="1.1.1.49" evidence="7"/>
<dbReference type="Pfam" id="PF02781">
    <property type="entry name" value="G6PD_C"/>
    <property type="match status" value="1"/>
</dbReference>
<protein>
    <recommendedName>
        <fullName evidence="7">Glucose-6-phosphate 1-dehydrogenase</fullName>
        <shortName evidence="7">G6PD</shortName>
        <ecNumber evidence="7">1.1.1.49</ecNumber>
    </recommendedName>
</protein>
<dbReference type="InterPro" id="IPR022674">
    <property type="entry name" value="G6P_DH_NAD-bd"/>
</dbReference>
<feature type="binding site" evidence="7">
    <location>
        <position position="232"/>
    </location>
    <ligand>
        <name>substrate</name>
    </ligand>
</feature>
<dbReference type="PANTHER" id="PTHR23429">
    <property type="entry name" value="GLUCOSE-6-PHOSPHATE 1-DEHYDROGENASE G6PD"/>
    <property type="match status" value="1"/>
</dbReference>
<dbReference type="Gene3D" id="3.40.50.720">
    <property type="entry name" value="NAD(P)-binding Rossmann-like Domain"/>
    <property type="match status" value="1"/>
</dbReference>
<dbReference type="GO" id="GO:0005829">
    <property type="term" value="C:cytosol"/>
    <property type="evidence" value="ECO:0007669"/>
    <property type="project" value="TreeGrafter"/>
</dbReference>
<keyword evidence="4 7" id="KW-0521">NADP</keyword>
<dbReference type="UniPathway" id="UPA00115">
    <property type="reaction ID" value="UER00408"/>
</dbReference>